<dbReference type="RefSeq" id="WP_174812680.1">
    <property type="nucleotide sequence ID" value="NZ_CP054612.1"/>
</dbReference>
<reference evidence="2 3" key="1">
    <citation type="submission" date="2018-05" db="EMBL/GenBank/DDBJ databases">
        <title>Genomic Encyclopedia of Type Strains, Phase III (KMG-III): the genomes of soil and plant-associated and newly described type strains.</title>
        <authorList>
            <person name="Whitman W."/>
        </authorList>
    </citation>
    <scope>NUCLEOTIDE SEQUENCE [LARGE SCALE GENOMIC DNA]</scope>
    <source>
        <strain evidence="2 3">CECT 5696</strain>
    </source>
</reference>
<name>A0A2V2YXJ2_9BACL</name>
<dbReference type="PANTHER" id="PTHR43798">
    <property type="entry name" value="MONOACYLGLYCEROL LIPASE"/>
    <property type="match status" value="1"/>
</dbReference>
<keyword evidence="3" id="KW-1185">Reference proteome</keyword>
<sequence length="304" mass="34452">MNPSLPVNTSKPVPIGRTYEVQGRQLLLHSEGSGGPAVVMLPGAGFVGLDYWNIQKELARYTTCVIYDRAGTGWSDSVKLPRSAGEVIDELRQLLHVSGIQAPYLLVGHSLGGIYARRYAQQYPEEVSGIVMLDPVHEGFRQAPKLKLRHIPRLLFNMIRLLLHYKPFFRQQFAQVLSTWPIPLRDRLIDYHLRSLLLSFRESRNLSSELYEEVVHGGDMPDVPLIVLTAMAIDPMQAVIMPKPFLNKTIEFKHNLYTVFAKSIPHGENRALHHAGHSWLHVDRQDAVIQAIMDVLRQSRSLSN</sequence>
<feature type="domain" description="AB hydrolase-1" evidence="1">
    <location>
        <begin position="38"/>
        <end position="291"/>
    </location>
</feature>
<gene>
    <name evidence="2" type="ORF">DFQ01_108157</name>
</gene>
<proteinExistence type="predicted"/>
<organism evidence="2 3">
    <name type="scientific">Paenibacillus cellulosilyticus</name>
    <dbReference type="NCBI Taxonomy" id="375489"/>
    <lineage>
        <taxon>Bacteria</taxon>
        <taxon>Bacillati</taxon>
        <taxon>Bacillota</taxon>
        <taxon>Bacilli</taxon>
        <taxon>Bacillales</taxon>
        <taxon>Paenibacillaceae</taxon>
        <taxon>Paenibacillus</taxon>
    </lineage>
</organism>
<accession>A0A2V2YXJ2</accession>
<dbReference type="InterPro" id="IPR050266">
    <property type="entry name" value="AB_hydrolase_sf"/>
</dbReference>
<dbReference type="Pfam" id="PF12697">
    <property type="entry name" value="Abhydrolase_6"/>
    <property type="match status" value="1"/>
</dbReference>
<protein>
    <submittedName>
        <fullName evidence="2">Pimeloyl-ACP methyl ester carboxylesterase</fullName>
    </submittedName>
</protein>
<evidence type="ECO:0000313" key="2">
    <source>
        <dbReference type="EMBL" id="PWW02880.1"/>
    </source>
</evidence>
<dbReference type="InterPro" id="IPR029058">
    <property type="entry name" value="AB_hydrolase_fold"/>
</dbReference>
<dbReference type="Proteomes" id="UP000246635">
    <property type="component" value="Unassembled WGS sequence"/>
</dbReference>
<evidence type="ECO:0000259" key="1">
    <source>
        <dbReference type="Pfam" id="PF12697"/>
    </source>
</evidence>
<dbReference type="AlphaFoldDB" id="A0A2V2YXJ2"/>
<dbReference type="InterPro" id="IPR000073">
    <property type="entry name" value="AB_hydrolase_1"/>
</dbReference>
<evidence type="ECO:0000313" key="3">
    <source>
        <dbReference type="Proteomes" id="UP000246635"/>
    </source>
</evidence>
<dbReference type="Gene3D" id="3.40.50.1820">
    <property type="entry name" value="alpha/beta hydrolase"/>
    <property type="match status" value="1"/>
</dbReference>
<dbReference type="SUPFAM" id="SSF53474">
    <property type="entry name" value="alpha/beta-Hydrolases"/>
    <property type="match status" value="1"/>
</dbReference>
<comment type="caution">
    <text evidence="2">The sequence shown here is derived from an EMBL/GenBank/DDBJ whole genome shotgun (WGS) entry which is preliminary data.</text>
</comment>
<dbReference type="PRINTS" id="PR00111">
    <property type="entry name" value="ABHYDROLASE"/>
</dbReference>
<dbReference type="EMBL" id="QGTQ01000008">
    <property type="protein sequence ID" value="PWW02880.1"/>
    <property type="molecule type" value="Genomic_DNA"/>
</dbReference>